<feature type="chain" id="PRO_5011600221" description="Choice-of-anchor A domain-containing protein" evidence="4">
    <location>
        <begin position="44"/>
        <end position="573"/>
    </location>
</feature>
<evidence type="ECO:0000256" key="1">
    <source>
        <dbReference type="ARBA" id="ARBA00022737"/>
    </source>
</evidence>
<reference evidence="5 6" key="1">
    <citation type="submission" date="2016-10" db="EMBL/GenBank/DDBJ databases">
        <authorList>
            <person name="de Groot N.N."/>
        </authorList>
    </citation>
    <scope>NUCLEOTIDE SEQUENCE [LARGE SCALE GENOMIC DNA]</scope>
    <source>
        <strain evidence="5 6">DSM 9179</strain>
    </source>
</reference>
<sequence length="573" mass="61404">MKNKNIIKIIKKYSKATVSVVMVFVLTVSAATLSIMASGSANADVQIELKALLGEAKSYGVFADSALIAGDFESNIATNNLKVDGTKDIGNTVGTKTNVAGTSFLKNFESGILQLRSADNIVVGSQFTKTGNIVTFGSGNGVISTANAQNVKFYVNPNYVNISNTLSTIAANFSQYTSTSDNTKGSVVNLSDMNNGIIDISKCTDMICSINITMAAYNKLQTGQLKITKNNDQIVIINISGDYSGFALSRFTVNGVASSNDNDIIADTVIFNFSDYSGSLSLSEVCGIVVATKANVTITGTSRGRVIAKTFTNPGGEWHFLAKDLEIETETDPSTQAPTQQPTTQPVTQQPTTQPVTQQPTTQPVTQQPTTQPVTQQPTTQPVTQQPTTQPVTQQPTTQPVTQQPTTQPVTQQPTTQPVTQQPTTQPETQQPTTQPETQQPTTQPETQQPTTQPVTQQPTTQPTTQQPTTQPATQQSTTQSVTQQPTTQPVTQPTTKAGEVFADEDNVTKATVTATKAPEVYADEDKVQTGDKNSISIYMIAVGVSALIILGFVIIEKTKKDKKRKEDQSNIK</sequence>
<feature type="region of interest" description="Disordered" evidence="2">
    <location>
        <begin position="330"/>
        <end position="501"/>
    </location>
</feature>
<feature type="signal peptide" evidence="4">
    <location>
        <begin position="1"/>
        <end position="43"/>
    </location>
</feature>
<feature type="compositionally biased region" description="Low complexity" evidence="2">
    <location>
        <begin position="333"/>
        <end position="496"/>
    </location>
</feature>
<organism evidence="5 6">
    <name type="scientific">[Clostridium] fimetarium</name>
    <dbReference type="NCBI Taxonomy" id="99656"/>
    <lineage>
        <taxon>Bacteria</taxon>
        <taxon>Bacillati</taxon>
        <taxon>Bacillota</taxon>
        <taxon>Clostridia</taxon>
        <taxon>Lachnospirales</taxon>
        <taxon>Lachnospiraceae</taxon>
    </lineage>
</organism>
<keyword evidence="3" id="KW-0812">Transmembrane</keyword>
<evidence type="ECO:0000313" key="6">
    <source>
        <dbReference type="Proteomes" id="UP000199701"/>
    </source>
</evidence>
<dbReference type="STRING" id="99656.SAMN05421659_102213"/>
<dbReference type="AlphaFoldDB" id="A0A1I0MXL5"/>
<proteinExistence type="predicted"/>
<dbReference type="InterPro" id="IPR051860">
    <property type="entry name" value="Plasmodium_CSP_Invasion"/>
</dbReference>
<protein>
    <recommendedName>
        <fullName evidence="7">Choice-of-anchor A domain-containing protein</fullName>
    </recommendedName>
</protein>
<feature type="transmembrane region" description="Helical" evidence="3">
    <location>
        <begin position="536"/>
        <end position="556"/>
    </location>
</feature>
<evidence type="ECO:0000313" key="5">
    <source>
        <dbReference type="EMBL" id="SEV93229.1"/>
    </source>
</evidence>
<dbReference type="Proteomes" id="UP000199701">
    <property type="component" value="Unassembled WGS sequence"/>
</dbReference>
<keyword evidence="1" id="KW-0677">Repeat</keyword>
<dbReference type="PANTHER" id="PTHR44826">
    <property type="entry name" value="SPORE COAT PROTEIN SP85"/>
    <property type="match status" value="1"/>
</dbReference>
<keyword evidence="3" id="KW-1133">Transmembrane helix</keyword>
<accession>A0A1I0MXL5</accession>
<dbReference type="EMBL" id="FOJI01000002">
    <property type="protein sequence ID" value="SEV93229.1"/>
    <property type="molecule type" value="Genomic_DNA"/>
</dbReference>
<gene>
    <name evidence="5" type="ORF">SAMN05421659_102213</name>
</gene>
<keyword evidence="3" id="KW-0472">Membrane</keyword>
<evidence type="ECO:0000256" key="2">
    <source>
        <dbReference type="SAM" id="MobiDB-lite"/>
    </source>
</evidence>
<evidence type="ECO:0008006" key="7">
    <source>
        <dbReference type="Google" id="ProtNLM"/>
    </source>
</evidence>
<evidence type="ECO:0000256" key="3">
    <source>
        <dbReference type="SAM" id="Phobius"/>
    </source>
</evidence>
<keyword evidence="4" id="KW-0732">Signal</keyword>
<evidence type="ECO:0000256" key="4">
    <source>
        <dbReference type="SAM" id="SignalP"/>
    </source>
</evidence>
<dbReference type="RefSeq" id="WP_170841277.1">
    <property type="nucleotide sequence ID" value="NZ_FOJI01000002.1"/>
</dbReference>
<dbReference type="PANTHER" id="PTHR44826:SF3">
    <property type="entry name" value="SPORE COAT PROTEIN SP85"/>
    <property type="match status" value="1"/>
</dbReference>
<name>A0A1I0MXL5_9FIRM</name>
<keyword evidence="6" id="KW-1185">Reference proteome</keyword>